<accession>A0A1Y1ZPD1</accession>
<dbReference type="Proteomes" id="UP000193920">
    <property type="component" value="Unassembled WGS sequence"/>
</dbReference>
<gene>
    <name evidence="5" type="ORF">LY90DRAFT_518403</name>
</gene>
<evidence type="ECO:0000256" key="2">
    <source>
        <dbReference type="ARBA" id="ARBA00022771"/>
    </source>
</evidence>
<evidence type="ECO:0000313" key="6">
    <source>
        <dbReference type="Proteomes" id="UP000193920"/>
    </source>
</evidence>
<keyword evidence="1" id="KW-0479">Metal-binding</keyword>
<evidence type="ECO:0000259" key="4">
    <source>
        <dbReference type="Pfam" id="PF04500"/>
    </source>
</evidence>
<protein>
    <recommendedName>
        <fullName evidence="4">FLYWCH-type domain-containing protein</fullName>
    </recommendedName>
</protein>
<evidence type="ECO:0000256" key="3">
    <source>
        <dbReference type="ARBA" id="ARBA00022833"/>
    </source>
</evidence>
<feature type="domain" description="FLYWCH-type" evidence="4">
    <location>
        <begin position="11"/>
        <end position="72"/>
    </location>
</feature>
<comment type="caution">
    <text evidence="5">The sequence shown here is derived from an EMBL/GenBank/DDBJ whole genome shotgun (WGS) entry which is preliminary data.</text>
</comment>
<organism evidence="5 6">
    <name type="scientific">Neocallimastix californiae</name>
    <dbReference type="NCBI Taxonomy" id="1754190"/>
    <lineage>
        <taxon>Eukaryota</taxon>
        <taxon>Fungi</taxon>
        <taxon>Fungi incertae sedis</taxon>
        <taxon>Chytridiomycota</taxon>
        <taxon>Chytridiomycota incertae sedis</taxon>
        <taxon>Neocallimastigomycetes</taxon>
        <taxon>Neocallimastigales</taxon>
        <taxon>Neocallimastigaceae</taxon>
        <taxon>Neocallimastix</taxon>
    </lineage>
</organism>
<keyword evidence="2" id="KW-0863">Zinc-finger</keyword>
<dbReference type="Gene3D" id="2.20.25.240">
    <property type="match status" value="1"/>
</dbReference>
<dbReference type="Pfam" id="PF04500">
    <property type="entry name" value="FLYWCH"/>
    <property type="match status" value="1"/>
</dbReference>
<name>A0A1Y1ZPD1_9FUNG</name>
<keyword evidence="6" id="KW-1185">Reference proteome</keyword>
<reference evidence="5 6" key="1">
    <citation type="submission" date="2016-08" db="EMBL/GenBank/DDBJ databases">
        <title>A Parts List for Fungal Cellulosomes Revealed by Comparative Genomics.</title>
        <authorList>
            <consortium name="DOE Joint Genome Institute"/>
            <person name="Haitjema C.H."/>
            <person name="Gilmore S.P."/>
            <person name="Henske J.K."/>
            <person name="Solomon K.V."/>
            <person name="De Groot R."/>
            <person name="Kuo A."/>
            <person name="Mondo S.J."/>
            <person name="Salamov A.A."/>
            <person name="Labutti K."/>
            <person name="Zhao Z."/>
            <person name="Chiniquy J."/>
            <person name="Barry K."/>
            <person name="Brewer H.M."/>
            <person name="Purvine S.O."/>
            <person name="Wright A.T."/>
            <person name="Boxma B."/>
            <person name="Van Alen T."/>
            <person name="Hackstein J.H."/>
            <person name="Baker S.E."/>
            <person name="Grigoriev I.V."/>
            <person name="O'Malley M.A."/>
        </authorList>
    </citation>
    <scope>NUCLEOTIDE SEQUENCE [LARGE SCALE GENOMIC DNA]</scope>
    <source>
        <strain evidence="5 6">G1</strain>
    </source>
</reference>
<dbReference type="GO" id="GO:0008270">
    <property type="term" value="F:zinc ion binding"/>
    <property type="evidence" value="ECO:0007669"/>
    <property type="project" value="UniProtKB-KW"/>
</dbReference>
<dbReference type="EMBL" id="MCOG01000375">
    <property type="protein sequence ID" value="ORY12064.1"/>
    <property type="molecule type" value="Genomic_DNA"/>
</dbReference>
<evidence type="ECO:0000256" key="1">
    <source>
        <dbReference type="ARBA" id="ARBA00022723"/>
    </source>
</evidence>
<dbReference type="AlphaFoldDB" id="A0A1Y1ZPD1"/>
<keyword evidence="3" id="KW-0862">Zinc</keyword>
<dbReference type="InterPro" id="IPR007588">
    <property type="entry name" value="Znf_FLYWCH"/>
</dbReference>
<evidence type="ECO:0000313" key="5">
    <source>
        <dbReference type="EMBL" id="ORY12064.1"/>
    </source>
</evidence>
<sequence length="251" mass="29979">MEENPIIDISESNKGKEQIIINKKYKFNFSYVRKENSKVNKCTEYKKINKCKSFIILNDNKEILKYNSSHNHPEKEYDVSLSIMKNKIKDGIEKSSIPFGIKIKPLCDKISKEMELICPEYNSIKSQISRNLNKKLPSNVTTFAEIPSESEYYKKKRDENFMIFKNSNLIIFQSPFQAKLFRKYNDDIFVDEYFYKTYLIDYDMKIWNYYNDMEHITNNASESLNNYLNNLFPTKPSFYELIDKLNELEHL</sequence>
<proteinExistence type="predicted"/>